<reference evidence="3" key="1">
    <citation type="submission" date="2020-11" db="EMBL/GenBank/DDBJ databases">
        <title>Chlorella ohadii genome sequencing and assembly.</title>
        <authorList>
            <person name="Murik O."/>
            <person name="Treves H."/>
            <person name="Kedem I."/>
            <person name="Shotland Y."/>
            <person name="Kaplan A."/>
        </authorList>
    </citation>
    <scope>NUCLEOTIDE SEQUENCE</scope>
    <source>
        <strain evidence="3">1</strain>
    </source>
</reference>
<gene>
    <name evidence="3" type="ORF">COHA_007043</name>
</gene>
<dbReference type="AlphaFoldDB" id="A0AAD5DJS0"/>
<comment type="caution">
    <text evidence="3">The sequence shown here is derived from an EMBL/GenBank/DDBJ whole genome shotgun (WGS) entry which is preliminary data.</text>
</comment>
<keyword evidence="2" id="KW-0732">Signal</keyword>
<dbReference type="EMBL" id="JADXDR010000105">
    <property type="protein sequence ID" value="KAI7839230.1"/>
    <property type="molecule type" value="Genomic_DNA"/>
</dbReference>
<feature type="chain" id="PRO_5041982811" evidence="2">
    <location>
        <begin position="25"/>
        <end position="337"/>
    </location>
</feature>
<feature type="compositionally biased region" description="Low complexity" evidence="1">
    <location>
        <begin position="309"/>
        <end position="320"/>
    </location>
</feature>
<organism evidence="3 4">
    <name type="scientific">Chlorella ohadii</name>
    <dbReference type="NCBI Taxonomy" id="2649997"/>
    <lineage>
        <taxon>Eukaryota</taxon>
        <taxon>Viridiplantae</taxon>
        <taxon>Chlorophyta</taxon>
        <taxon>core chlorophytes</taxon>
        <taxon>Trebouxiophyceae</taxon>
        <taxon>Chlorellales</taxon>
        <taxon>Chlorellaceae</taxon>
        <taxon>Chlorella clade</taxon>
        <taxon>Chlorella</taxon>
    </lineage>
</organism>
<protein>
    <submittedName>
        <fullName evidence="3">Uncharacterized protein</fullName>
    </submittedName>
</protein>
<dbReference type="Proteomes" id="UP001205105">
    <property type="component" value="Unassembled WGS sequence"/>
</dbReference>
<evidence type="ECO:0000256" key="2">
    <source>
        <dbReference type="SAM" id="SignalP"/>
    </source>
</evidence>
<name>A0AAD5DJS0_9CHLO</name>
<feature type="compositionally biased region" description="Polar residues" evidence="1">
    <location>
        <begin position="325"/>
        <end position="337"/>
    </location>
</feature>
<feature type="signal peptide" evidence="2">
    <location>
        <begin position="1"/>
        <end position="24"/>
    </location>
</feature>
<feature type="region of interest" description="Disordered" evidence="1">
    <location>
        <begin position="301"/>
        <end position="337"/>
    </location>
</feature>
<evidence type="ECO:0000313" key="4">
    <source>
        <dbReference type="Proteomes" id="UP001205105"/>
    </source>
</evidence>
<sequence>MTAVRVWIAMLTVAALLAPPAALAAKKPGIAKALALLGTTEPICWVDALDSAQEVEGECPDGTYKDDNNPYCYQPCSVFDNTPVNGVKYVNSTRNDDHCIPGCPPNMAKMKATTSAVTCFNCPAGYAAVASKGCYTKCGVANTTMAGYPESVNWPKAPVCAQSCKALYPTFPYPVPTDANKCTDGKGNYKTRLTRARLLVNPQKTLKLSVLPKSEEDLECPKGADFYSLYWDDTPPDITGLYKTEWVYCMPAGCPNNKAYTRCGHFCWTNQLDSVLGYLSEEDCVAFLNMFDCLPKCFEQQTQGGGGAKKSATAKMTAAGRPRPQLTSKDGPTGAPS</sequence>
<evidence type="ECO:0000256" key="1">
    <source>
        <dbReference type="SAM" id="MobiDB-lite"/>
    </source>
</evidence>
<evidence type="ECO:0000313" key="3">
    <source>
        <dbReference type="EMBL" id="KAI7839230.1"/>
    </source>
</evidence>
<keyword evidence="4" id="KW-1185">Reference proteome</keyword>
<proteinExistence type="predicted"/>
<accession>A0AAD5DJS0</accession>